<dbReference type="EMBL" id="MTYJ01000171">
    <property type="protein sequence ID" value="OQV11439.1"/>
    <property type="molecule type" value="Genomic_DNA"/>
</dbReference>
<dbReference type="GO" id="GO:0005384">
    <property type="term" value="F:manganese ion transmembrane transporter activity"/>
    <property type="evidence" value="ECO:0007669"/>
    <property type="project" value="TreeGrafter"/>
</dbReference>
<evidence type="ECO:0000256" key="2">
    <source>
        <dbReference type="ARBA" id="ARBA00009190"/>
    </source>
</evidence>
<feature type="signal peptide" evidence="6">
    <location>
        <begin position="1"/>
        <end position="23"/>
    </location>
</feature>
<feature type="transmembrane region" description="Helical" evidence="6">
    <location>
        <begin position="111"/>
        <end position="135"/>
    </location>
</feature>
<dbReference type="Proteomes" id="UP000192578">
    <property type="component" value="Unassembled WGS sequence"/>
</dbReference>
<evidence type="ECO:0000256" key="4">
    <source>
        <dbReference type="ARBA" id="ARBA00022989"/>
    </source>
</evidence>
<accession>A0A1W0W8B1</accession>
<dbReference type="InterPro" id="IPR001727">
    <property type="entry name" value="GDT1-like"/>
</dbReference>
<proteinExistence type="inferred from homology"/>
<sequence length="317" mass="34103">MKIAGYLHPIVLCALLFSAVCLASNVPSHDDNSLGEGGHASASDSDTKDGVKIKRVDTDSFLDRYLARASTSMDAGFTHAFIASLSVIIVSEIADKTFFIAAIMAMRHPRVIVFAGAITALAVMTILSVFLGYATTVIPRIYTFYISTALFAIFGIRMLREGYYMSNEEGQEEMEEVQADLKRREDEFERKMQTQASLSDPELGSARTQTSRKIKLAMTSHVFWEALSLTFLAEWGDRSQLATIILGARENVVGVTLGGVLGHSICTALAVIGGRFIASKISPRSVTLVGGVVFLLFAVSAIIMGPGDDGVVAASTT</sequence>
<gene>
    <name evidence="8" type="ORF">BV898_14235</name>
</gene>
<dbReference type="Pfam" id="PF01169">
    <property type="entry name" value="GDT1"/>
    <property type="match status" value="2"/>
</dbReference>
<keyword evidence="5 6" id="KW-0472">Membrane</keyword>
<evidence type="ECO:0000313" key="9">
    <source>
        <dbReference type="Proteomes" id="UP000192578"/>
    </source>
</evidence>
<evidence type="ECO:0000256" key="7">
    <source>
        <dbReference type="SAM" id="Coils"/>
    </source>
</evidence>
<dbReference type="GO" id="GO:0032468">
    <property type="term" value="P:Golgi calcium ion homeostasis"/>
    <property type="evidence" value="ECO:0007669"/>
    <property type="project" value="TreeGrafter"/>
</dbReference>
<evidence type="ECO:0000256" key="1">
    <source>
        <dbReference type="ARBA" id="ARBA00004141"/>
    </source>
</evidence>
<dbReference type="GO" id="GO:0016020">
    <property type="term" value="C:membrane"/>
    <property type="evidence" value="ECO:0007669"/>
    <property type="project" value="UniProtKB-SubCell"/>
</dbReference>
<feature type="transmembrane region" description="Helical" evidence="6">
    <location>
        <begin position="253"/>
        <end position="274"/>
    </location>
</feature>
<dbReference type="PANTHER" id="PTHR12608">
    <property type="entry name" value="TRANSMEMBRANE PROTEIN HTP-1 RELATED"/>
    <property type="match status" value="1"/>
</dbReference>
<keyword evidence="3 6" id="KW-0812">Transmembrane</keyword>
<evidence type="ECO:0000256" key="3">
    <source>
        <dbReference type="ARBA" id="ARBA00022692"/>
    </source>
</evidence>
<dbReference type="GO" id="GO:0015085">
    <property type="term" value="F:calcium ion transmembrane transporter activity"/>
    <property type="evidence" value="ECO:0007669"/>
    <property type="project" value="TreeGrafter"/>
</dbReference>
<feature type="coiled-coil region" evidence="7">
    <location>
        <begin position="167"/>
        <end position="194"/>
    </location>
</feature>
<feature type="transmembrane region" description="Helical" evidence="6">
    <location>
        <begin position="286"/>
        <end position="305"/>
    </location>
</feature>
<dbReference type="AlphaFoldDB" id="A0A1W0W8B1"/>
<feature type="transmembrane region" description="Helical" evidence="6">
    <location>
        <begin position="80"/>
        <end position="104"/>
    </location>
</feature>
<dbReference type="GO" id="GO:0032472">
    <property type="term" value="P:Golgi calcium ion transport"/>
    <property type="evidence" value="ECO:0007669"/>
    <property type="project" value="TreeGrafter"/>
</dbReference>
<keyword evidence="9" id="KW-1185">Reference proteome</keyword>
<organism evidence="8 9">
    <name type="scientific">Hypsibius exemplaris</name>
    <name type="common">Freshwater tardigrade</name>
    <dbReference type="NCBI Taxonomy" id="2072580"/>
    <lineage>
        <taxon>Eukaryota</taxon>
        <taxon>Metazoa</taxon>
        <taxon>Ecdysozoa</taxon>
        <taxon>Tardigrada</taxon>
        <taxon>Eutardigrada</taxon>
        <taxon>Parachela</taxon>
        <taxon>Hypsibioidea</taxon>
        <taxon>Hypsibiidae</taxon>
        <taxon>Hypsibius</taxon>
    </lineage>
</organism>
<comment type="subcellular location">
    <subcellularLocation>
        <location evidence="1 6">Membrane</location>
        <topology evidence="1 6">Multi-pass membrane protein</topology>
    </subcellularLocation>
</comment>
<dbReference type="GO" id="GO:0005794">
    <property type="term" value="C:Golgi apparatus"/>
    <property type="evidence" value="ECO:0007669"/>
    <property type="project" value="TreeGrafter"/>
</dbReference>
<dbReference type="OrthoDB" id="442680at2759"/>
<feature type="transmembrane region" description="Helical" evidence="6">
    <location>
        <begin position="216"/>
        <end position="233"/>
    </location>
</feature>
<evidence type="ECO:0000256" key="5">
    <source>
        <dbReference type="ARBA" id="ARBA00023136"/>
    </source>
</evidence>
<evidence type="ECO:0000256" key="6">
    <source>
        <dbReference type="RuleBase" id="RU365102"/>
    </source>
</evidence>
<name>A0A1W0W8B1_HYPEX</name>
<keyword evidence="4 6" id="KW-1133">Transmembrane helix</keyword>
<keyword evidence="7" id="KW-0175">Coiled coil</keyword>
<dbReference type="PANTHER" id="PTHR12608:SF1">
    <property type="entry name" value="TRANSMEMBRANE PROTEIN 165"/>
    <property type="match status" value="1"/>
</dbReference>
<feature type="transmembrane region" description="Helical" evidence="6">
    <location>
        <begin position="141"/>
        <end position="159"/>
    </location>
</feature>
<reference evidence="9" key="1">
    <citation type="submission" date="2017-01" db="EMBL/GenBank/DDBJ databases">
        <title>Comparative genomics of anhydrobiosis in the tardigrade Hypsibius dujardini.</title>
        <authorList>
            <person name="Yoshida Y."/>
            <person name="Koutsovoulos G."/>
            <person name="Laetsch D."/>
            <person name="Stevens L."/>
            <person name="Kumar S."/>
            <person name="Horikawa D."/>
            <person name="Ishino K."/>
            <person name="Komine S."/>
            <person name="Tomita M."/>
            <person name="Blaxter M."/>
            <person name="Arakawa K."/>
        </authorList>
    </citation>
    <scope>NUCLEOTIDE SEQUENCE [LARGE SCALE GENOMIC DNA]</scope>
    <source>
        <strain evidence="9">Z151</strain>
    </source>
</reference>
<comment type="caution">
    <text evidence="8">The sequence shown here is derived from an EMBL/GenBank/DDBJ whole genome shotgun (WGS) entry which is preliminary data.</text>
</comment>
<keyword evidence="6" id="KW-0732">Signal</keyword>
<protein>
    <recommendedName>
        <fullName evidence="6">GDT1 family protein</fullName>
    </recommendedName>
</protein>
<feature type="chain" id="PRO_5012190305" description="GDT1 family protein" evidence="6">
    <location>
        <begin position="24"/>
        <end position="317"/>
    </location>
</feature>
<evidence type="ECO:0000313" key="8">
    <source>
        <dbReference type="EMBL" id="OQV11439.1"/>
    </source>
</evidence>
<comment type="similarity">
    <text evidence="2 6">Belongs to the GDT1 family.</text>
</comment>